<organism evidence="2 3">
    <name type="scientific">Arsukibacterium ikkense</name>
    <dbReference type="NCBI Taxonomy" id="336831"/>
    <lineage>
        <taxon>Bacteria</taxon>
        <taxon>Pseudomonadati</taxon>
        <taxon>Pseudomonadota</taxon>
        <taxon>Gammaproteobacteria</taxon>
        <taxon>Chromatiales</taxon>
        <taxon>Chromatiaceae</taxon>
        <taxon>Arsukibacterium</taxon>
    </lineage>
</organism>
<proteinExistence type="predicted"/>
<dbReference type="AlphaFoldDB" id="A0A0M2VBQ4"/>
<accession>A0A0M2VBQ4</accession>
<dbReference type="RefSeq" id="WP_046556446.1">
    <property type="nucleotide sequence ID" value="NZ_LAHO01000003.1"/>
</dbReference>
<protein>
    <recommendedName>
        <fullName evidence="1">DUF6997 domain-containing protein</fullName>
    </recommendedName>
</protein>
<reference evidence="2 3" key="1">
    <citation type="submission" date="2015-03" db="EMBL/GenBank/DDBJ databases">
        <title>Draft genome sequences of two protease-producing strains of Arsukibacterium isolated from two cold and alkaline environments.</title>
        <authorList>
            <person name="Lylloff J.E."/>
            <person name="Skov L.B."/>
            <person name="Jepsen M."/>
            <person name="Hallin P.F."/>
            <person name="Sorensen S.J."/>
            <person name="Stougaard P."/>
            <person name="Glaring M.A."/>
        </authorList>
    </citation>
    <scope>NUCLEOTIDE SEQUENCE [LARGE SCALE GENOMIC DNA]</scope>
    <source>
        <strain evidence="2 3">GCM72</strain>
    </source>
</reference>
<gene>
    <name evidence="2" type="ORF">WG68_04425</name>
</gene>
<sequence>MIYDSKIETFLANDDIVSEPESFKTYSEIATGKALEPWPYISIDSIQKLRAELKQAKMMVLRLGSRPQTKGSFFSLVKARTCYSEFFFEDEKLFAALTPELFLPDVSIRSLFPFQLLPKVTETSVVNLALASGLLPHALGVEKSESLLIPATGQSVFTFEFRPREDQQVKLIHNQGQVEIDAVFVAKRDNKESLFIVEAKHGSNFDSLAKHKLLYPVLSLLPKIPASMPIIPVYLRSIKTETGIDFFIAECPAVNKDNQHILALDSLSPYRTHAYHLANY</sequence>
<dbReference type="Proteomes" id="UP000034228">
    <property type="component" value="Unassembled WGS sequence"/>
</dbReference>
<comment type="caution">
    <text evidence="2">The sequence shown here is derived from an EMBL/GenBank/DDBJ whole genome shotgun (WGS) entry which is preliminary data.</text>
</comment>
<evidence type="ECO:0000259" key="1">
    <source>
        <dbReference type="Pfam" id="PF22518"/>
    </source>
</evidence>
<dbReference type="InterPro" id="IPR054266">
    <property type="entry name" value="DUF6997"/>
</dbReference>
<dbReference type="EMBL" id="LAHO01000003">
    <property type="protein sequence ID" value="KKO46558.1"/>
    <property type="molecule type" value="Genomic_DNA"/>
</dbReference>
<name>A0A0M2VBQ4_9GAMM</name>
<dbReference type="Pfam" id="PF22518">
    <property type="entry name" value="DUF6997"/>
    <property type="match status" value="1"/>
</dbReference>
<evidence type="ECO:0000313" key="3">
    <source>
        <dbReference type="Proteomes" id="UP000034228"/>
    </source>
</evidence>
<keyword evidence="3" id="KW-1185">Reference proteome</keyword>
<evidence type="ECO:0000313" key="2">
    <source>
        <dbReference type="EMBL" id="KKO46558.1"/>
    </source>
</evidence>
<feature type="domain" description="DUF6997" evidence="1">
    <location>
        <begin position="120"/>
        <end position="236"/>
    </location>
</feature>